<reference evidence="7 8" key="1">
    <citation type="submission" date="2020-08" db="EMBL/GenBank/DDBJ databases">
        <title>Croceimicrobium hydrocarbonivorans gen. nov., sp. nov., a novel marine bacterium isolated from a bacterial consortium that degrades polyethylene terephthalate.</title>
        <authorList>
            <person name="Liu R."/>
        </authorList>
    </citation>
    <scope>NUCLEOTIDE SEQUENCE [LARGE SCALE GENOMIC DNA]</scope>
    <source>
        <strain evidence="7 8">A20-9</strain>
    </source>
</reference>
<dbReference type="AlphaFoldDB" id="A0A7H0VDX1"/>
<sequence length="184" mass="21539">MKEKQQIKHSDYIFTIKEFWSPSQCEDFIAKSEALGYEQAKVQTAIGEKLVEAVRNNQRVLFRDRELAAELWLQVKPFVLSKLGNSIAIGLNEMFRFYKYQAGQEFKKHRDQSFIRNESESSYFTFIIYLNEGFLGGETEFKEVKIIPKTGDALLFFHDLEHSGNPIDEGAKYLLRTDVMYRLE</sequence>
<evidence type="ECO:0000256" key="5">
    <source>
        <dbReference type="ARBA" id="ARBA00023004"/>
    </source>
</evidence>
<evidence type="ECO:0000259" key="6">
    <source>
        <dbReference type="SMART" id="SM00702"/>
    </source>
</evidence>
<dbReference type="Pfam" id="PF13640">
    <property type="entry name" value="2OG-FeII_Oxy_3"/>
    <property type="match status" value="1"/>
</dbReference>
<evidence type="ECO:0000256" key="4">
    <source>
        <dbReference type="ARBA" id="ARBA00023002"/>
    </source>
</evidence>
<dbReference type="KEGG" id="chyd:H4K34_16305"/>
<dbReference type="PANTHER" id="PTHR10869">
    <property type="entry name" value="PROLYL 4-HYDROXYLASE ALPHA SUBUNIT"/>
    <property type="match status" value="1"/>
</dbReference>
<evidence type="ECO:0000256" key="1">
    <source>
        <dbReference type="ARBA" id="ARBA00001961"/>
    </source>
</evidence>
<dbReference type="InterPro" id="IPR045054">
    <property type="entry name" value="P4HA-like"/>
</dbReference>
<keyword evidence="2" id="KW-0479">Metal-binding</keyword>
<dbReference type="EMBL" id="CP060139">
    <property type="protein sequence ID" value="QNR23919.1"/>
    <property type="molecule type" value="Genomic_DNA"/>
</dbReference>
<evidence type="ECO:0000256" key="3">
    <source>
        <dbReference type="ARBA" id="ARBA00022964"/>
    </source>
</evidence>
<proteinExistence type="predicted"/>
<dbReference type="GO" id="GO:0005506">
    <property type="term" value="F:iron ion binding"/>
    <property type="evidence" value="ECO:0007669"/>
    <property type="project" value="InterPro"/>
</dbReference>
<dbReference type="InterPro" id="IPR006620">
    <property type="entry name" value="Pro_4_hyd_alph"/>
</dbReference>
<name>A0A7H0VDX1_9FLAO</name>
<dbReference type="RefSeq" id="WP_210758455.1">
    <property type="nucleotide sequence ID" value="NZ_CP060139.1"/>
</dbReference>
<dbReference type="PANTHER" id="PTHR10869:SF236">
    <property type="entry name" value="PROLYL 4-HYDROXYLASE ALPHA SUBUNIT DOMAIN-CONTAINING PROTEIN"/>
    <property type="match status" value="1"/>
</dbReference>
<dbReference type="GO" id="GO:0031418">
    <property type="term" value="F:L-ascorbic acid binding"/>
    <property type="evidence" value="ECO:0007669"/>
    <property type="project" value="InterPro"/>
</dbReference>
<dbReference type="Gene3D" id="2.60.120.620">
    <property type="entry name" value="q2cbj1_9rhob like domain"/>
    <property type="match status" value="1"/>
</dbReference>
<comment type="cofactor">
    <cofactor evidence="1">
        <name>L-ascorbate</name>
        <dbReference type="ChEBI" id="CHEBI:38290"/>
    </cofactor>
</comment>
<keyword evidence="8" id="KW-1185">Reference proteome</keyword>
<dbReference type="Proteomes" id="UP000516305">
    <property type="component" value="Chromosome"/>
</dbReference>
<dbReference type="SMART" id="SM00702">
    <property type="entry name" value="P4Hc"/>
    <property type="match status" value="1"/>
</dbReference>
<keyword evidence="5" id="KW-0408">Iron</keyword>
<feature type="domain" description="Prolyl 4-hydroxylase alpha subunit" evidence="6">
    <location>
        <begin position="11"/>
        <end position="180"/>
    </location>
</feature>
<organism evidence="7 8">
    <name type="scientific">Croceimicrobium hydrocarbonivorans</name>
    <dbReference type="NCBI Taxonomy" id="2761580"/>
    <lineage>
        <taxon>Bacteria</taxon>
        <taxon>Pseudomonadati</taxon>
        <taxon>Bacteroidota</taxon>
        <taxon>Flavobacteriia</taxon>
        <taxon>Flavobacteriales</taxon>
        <taxon>Owenweeksiaceae</taxon>
        <taxon>Croceimicrobium</taxon>
    </lineage>
</organism>
<keyword evidence="3" id="KW-0223">Dioxygenase</keyword>
<evidence type="ECO:0000256" key="2">
    <source>
        <dbReference type="ARBA" id="ARBA00022723"/>
    </source>
</evidence>
<protein>
    <submittedName>
        <fullName evidence="7">2OG-Fe(II) oxygenase</fullName>
    </submittedName>
</protein>
<evidence type="ECO:0000313" key="8">
    <source>
        <dbReference type="Proteomes" id="UP000516305"/>
    </source>
</evidence>
<evidence type="ECO:0000313" key="7">
    <source>
        <dbReference type="EMBL" id="QNR23919.1"/>
    </source>
</evidence>
<keyword evidence="4" id="KW-0560">Oxidoreductase</keyword>
<accession>A0A7H0VDX1</accession>
<dbReference type="GO" id="GO:0004656">
    <property type="term" value="F:procollagen-proline 4-dioxygenase activity"/>
    <property type="evidence" value="ECO:0007669"/>
    <property type="project" value="TreeGrafter"/>
</dbReference>
<dbReference type="InterPro" id="IPR044862">
    <property type="entry name" value="Pro_4_hyd_alph_FE2OG_OXY"/>
</dbReference>
<gene>
    <name evidence="7" type="ORF">H4K34_16305</name>
</gene>